<dbReference type="Gene3D" id="1.10.510.10">
    <property type="entry name" value="Transferase(Phosphotransferase) domain 1"/>
    <property type="match status" value="1"/>
</dbReference>
<reference evidence="3 4" key="1">
    <citation type="submission" date="2020-10" db="EMBL/GenBank/DDBJ databases">
        <title>The Coptis chinensis genome and diversification of protoberbering-type alkaloids.</title>
        <authorList>
            <person name="Wang B."/>
            <person name="Shu S."/>
            <person name="Song C."/>
            <person name="Liu Y."/>
        </authorList>
    </citation>
    <scope>NUCLEOTIDE SEQUENCE [LARGE SCALE GENOMIC DNA]</scope>
    <source>
        <strain evidence="3">HL-2020</strain>
        <tissue evidence="3">Leaf</tissue>
    </source>
</reference>
<dbReference type="SUPFAM" id="SSF56112">
    <property type="entry name" value="Protein kinase-like (PK-like)"/>
    <property type="match status" value="1"/>
</dbReference>
<evidence type="ECO:0000313" key="4">
    <source>
        <dbReference type="Proteomes" id="UP000631114"/>
    </source>
</evidence>
<gene>
    <name evidence="3" type="ORF">IFM89_012622</name>
</gene>
<dbReference type="SMART" id="SM00220">
    <property type="entry name" value="S_TKc"/>
    <property type="match status" value="1"/>
</dbReference>
<proteinExistence type="inferred from homology"/>
<evidence type="ECO:0000256" key="1">
    <source>
        <dbReference type="ARBA" id="ARBA00008874"/>
    </source>
</evidence>
<dbReference type="OrthoDB" id="248923at2759"/>
<dbReference type="InterPro" id="IPR011009">
    <property type="entry name" value="Kinase-like_dom_sf"/>
</dbReference>
<dbReference type="Proteomes" id="UP000631114">
    <property type="component" value="Unassembled WGS sequence"/>
</dbReference>
<dbReference type="GO" id="GO:0005524">
    <property type="term" value="F:ATP binding"/>
    <property type="evidence" value="ECO:0007669"/>
    <property type="project" value="InterPro"/>
</dbReference>
<dbReference type="PROSITE" id="PS50011">
    <property type="entry name" value="PROTEIN_KINASE_DOM"/>
    <property type="match status" value="1"/>
</dbReference>
<dbReference type="InterPro" id="IPR008271">
    <property type="entry name" value="Ser/Thr_kinase_AS"/>
</dbReference>
<dbReference type="EMBL" id="JADFTS010000002">
    <property type="protein sequence ID" value="KAF9620445.1"/>
    <property type="molecule type" value="Genomic_DNA"/>
</dbReference>
<dbReference type="PANTHER" id="PTHR48014:SF24">
    <property type="entry name" value="PROTEIN KINASE SUPERFAMILY PROTEIN"/>
    <property type="match status" value="1"/>
</dbReference>
<comment type="similarity">
    <text evidence="1">Belongs to the protein kinase superfamily. STE Ser/Thr protein kinase family. STE20 subfamily.</text>
</comment>
<dbReference type="InterPro" id="IPR000719">
    <property type="entry name" value="Prot_kinase_dom"/>
</dbReference>
<dbReference type="GO" id="GO:0043539">
    <property type="term" value="F:protein serine/threonine kinase activator activity"/>
    <property type="evidence" value="ECO:0007669"/>
    <property type="project" value="InterPro"/>
</dbReference>
<keyword evidence="4" id="KW-1185">Reference proteome</keyword>
<dbReference type="AlphaFoldDB" id="A0A835IMB3"/>
<sequence>MKIRGVVKMKKIEKKIYPVGAAYYELLDVIGKGGCAFVYRACCLPLGEVVAIKVVNLEEEDDFKLITKEAQTMKLVRHPNLVSAYCSFIKESELWVVMPLMDAGSCYHVMKSTYPGGIQEEAVIAKFLYEALKGLEYLHRNGLMHRDVKAGNILVDSSGVVKLGDLGFSTSLFDSGCKRRGKTVLGTPCWMAPEVIEQSEGYDHKADIWSFGITALELAHGRAPFTQYPPVEVFLRIIREEPPRLDSSKKFSKSFKQLVAMCLVKDPSKRPTATELLKHSFFKNRKPNLRSLLEKLSPTLRKRLITIKTVAVTQDKMEDTSQNEYKRGISCWDFNLEEIKAQAALLEDVVEEESIDVLGRKSEGQVFQEVGQFNVTTSEQLEDVHGKGADGRISVQAVLEYLRFSASLAREQPTGEVCRTTNGAILGMHRRTFCYGD</sequence>
<accession>A0A835IMB3</accession>
<dbReference type="PANTHER" id="PTHR48014">
    <property type="entry name" value="SERINE/THREONINE-PROTEIN KINASE FRAY2"/>
    <property type="match status" value="1"/>
</dbReference>
<dbReference type="Pfam" id="PF00069">
    <property type="entry name" value="Pkinase"/>
    <property type="match status" value="1"/>
</dbReference>
<dbReference type="Gene3D" id="3.30.200.20">
    <property type="entry name" value="Phosphorylase Kinase, domain 1"/>
    <property type="match status" value="1"/>
</dbReference>
<evidence type="ECO:0000313" key="3">
    <source>
        <dbReference type="EMBL" id="KAF9620445.1"/>
    </source>
</evidence>
<dbReference type="PROSITE" id="PS00108">
    <property type="entry name" value="PROTEIN_KINASE_ST"/>
    <property type="match status" value="1"/>
</dbReference>
<organism evidence="3 4">
    <name type="scientific">Coptis chinensis</name>
    <dbReference type="NCBI Taxonomy" id="261450"/>
    <lineage>
        <taxon>Eukaryota</taxon>
        <taxon>Viridiplantae</taxon>
        <taxon>Streptophyta</taxon>
        <taxon>Embryophyta</taxon>
        <taxon>Tracheophyta</taxon>
        <taxon>Spermatophyta</taxon>
        <taxon>Magnoliopsida</taxon>
        <taxon>Ranunculales</taxon>
        <taxon>Ranunculaceae</taxon>
        <taxon>Coptidoideae</taxon>
        <taxon>Coptis</taxon>
    </lineage>
</organism>
<name>A0A835IMB3_9MAGN</name>
<dbReference type="GO" id="GO:0004672">
    <property type="term" value="F:protein kinase activity"/>
    <property type="evidence" value="ECO:0007669"/>
    <property type="project" value="InterPro"/>
</dbReference>
<feature type="domain" description="Protein kinase" evidence="2">
    <location>
        <begin position="24"/>
        <end position="282"/>
    </location>
</feature>
<comment type="caution">
    <text evidence="3">The sequence shown here is derived from an EMBL/GenBank/DDBJ whole genome shotgun (WGS) entry which is preliminary data.</text>
</comment>
<protein>
    <recommendedName>
        <fullName evidence="2">Protein kinase domain-containing protein</fullName>
    </recommendedName>
</protein>
<dbReference type="InterPro" id="IPR047173">
    <property type="entry name" value="STRAD_A/B-like"/>
</dbReference>
<evidence type="ECO:0000259" key="2">
    <source>
        <dbReference type="PROSITE" id="PS50011"/>
    </source>
</evidence>